<dbReference type="Proteomes" id="UP000298390">
    <property type="component" value="Unassembled WGS sequence"/>
</dbReference>
<evidence type="ECO:0000313" key="4">
    <source>
        <dbReference type="Proteomes" id="UP000298390"/>
    </source>
</evidence>
<feature type="transmembrane region" description="Helical" evidence="2">
    <location>
        <begin position="183"/>
        <end position="205"/>
    </location>
</feature>
<evidence type="ECO:0000256" key="1">
    <source>
        <dbReference type="SAM" id="MobiDB-lite"/>
    </source>
</evidence>
<keyword evidence="2" id="KW-1133">Transmembrane helix</keyword>
<feature type="compositionally biased region" description="Basic and acidic residues" evidence="1">
    <location>
        <begin position="1"/>
        <end position="19"/>
    </location>
</feature>
<keyword evidence="2" id="KW-0472">Membrane</keyword>
<comment type="caution">
    <text evidence="3">The sequence shown here is derived from an EMBL/GenBank/DDBJ whole genome shotgun (WGS) entry which is preliminary data.</text>
</comment>
<protein>
    <submittedName>
        <fullName evidence="3">Uncharacterized protein</fullName>
    </submittedName>
</protein>
<name>A0A4Y9YE31_9APHY</name>
<accession>A0A4Y9YE31</accession>
<keyword evidence="2" id="KW-0812">Transmembrane</keyword>
<proteinExistence type="predicted"/>
<reference evidence="3 4" key="1">
    <citation type="submission" date="2019-01" db="EMBL/GenBank/DDBJ databases">
        <title>Genome sequencing of the rare red list fungi Fomitopsis rosea.</title>
        <authorList>
            <person name="Buettner E."/>
            <person name="Kellner H."/>
        </authorList>
    </citation>
    <scope>NUCLEOTIDE SEQUENCE [LARGE SCALE GENOMIC DNA]</scope>
    <source>
        <strain evidence="3 4">DSM 105464</strain>
    </source>
</reference>
<feature type="transmembrane region" description="Helical" evidence="2">
    <location>
        <begin position="129"/>
        <end position="147"/>
    </location>
</feature>
<gene>
    <name evidence="3" type="ORF">EVJ58_g5268</name>
</gene>
<organism evidence="3 4">
    <name type="scientific">Rhodofomes roseus</name>
    <dbReference type="NCBI Taxonomy" id="34475"/>
    <lineage>
        <taxon>Eukaryota</taxon>
        <taxon>Fungi</taxon>
        <taxon>Dikarya</taxon>
        <taxon>Basidiomycota</taxon>
        <taxon>Agaricomycotina</taxon>
        <taxon>Agaricomycetes</taxon>
        <taxon>Polyporales</taxon>
        <taxon>Rhodofomes</taxon>
    </lineage>
</organism>
<dbReference type="EMBL" id="SEKV01000263">
    <property type="protein sequence ID" value="TFY60270.1"/>
    <property type="molecule type" value="Genomic_DNA"/>
</dbReference>
<evidence type="ECO:0000256" key="2">
    <source>
        <dbReference type="SAM" id="Phobius"/>
    </source>
</evidence>
<sequence length="343" mass="38946">MDQPQVRREELKTEADRGDGTSLHLTSRLKKSLPILFNYRSLSARAWRAPAGARRCACHLRATATVDRDELVNMFRAQNVVRSLRRGQSWRAPPLHRNLGYLRGELLKSLEEAQPVYEMKPQWWQRGTYLVVLVNLIATIGSIELVWKHWTYWEPHPREAELDTGATSASAGERTGEYVLRPWYQRGIAVALQMGFGGFIGGLLLGTRQRDVRRMFLLPRTWPPAPKAAALPRPSRLPPAAASPEKTEERWLILQSLINMNFTGKGIAVPMNQCDLGKGRDDSELKIKVNGITTPFLVRLDGNSKVCGEKLSVGQARDEIFKWWYGEALGKKLRGSERWKELP</sequence>
<dbReference type="AlphaFoldDB" id="A0A4Y9YE31"/>
<feature type="region of interest" description="Disordered" evidence="1">
    <location>
        <begin position="1"/>
        <end position="23"/>
    </location>
</feature>
<evidence type="ECO:0000313" key="3">
    <source>
        <dbReference type="EMBL" id="TFY60270.1"/>
    </source>
</evidence>